<proteinExistence type="predicted"/>
<name>A0A3P5ZFL2_BRACM</name>
<evidence type="ECO:0000313" key="2">
    <source>
        <dbReference type="EMBL" id="VDC79296.1"/>
    </source>
</evidence>
<reference evidence="2" key="1">
    <citation type="submission" date="2018-11" db="EMBL/GenBank/DDBJ databases">
        <authorList>
            <consortium name="Genoscope - CEA"/>
            <person name="William W."/>
        </authorList>
    </citation>
    <scope>NUCLEOTIDE SEQUENCE</scope>
</reference>
<gene>
    <name evidence="2" type="ORF">BRAA03T10514Z</name>
</gene>
<dbReference type="AlphaFoldDB" id="A0A3P5ZFL2"/>
<sequence>MQLLLLRFKAPSSVPLLLLLHLMQLPLLRFKAPSIPHLMAHLLLW</sequence>
<keyword evidence="1" id="KW-0732">Signal</keyword>
<protein>
    <submittedName>
        <fullName evidence="2">Uncharacterized protein</fullName>
    </submittedName>
</protein>
<organism evidence="2">
    <name type="scientific">Brassica campestris</name>
    <name type="common">Field mustard</name>
    <dbReference type="NCBI Taxonomy" id="3711"/>
    <lineage>
        <taxon>Eukaryota</taxon>
        <taxon>Viridiplantae</taxon>
        <taxon>Streptophyta</taxon>
        <taxon>Embryophyta</taxon>
        <taxon>Tracheophyta</taxon>
        <taxon>Spermatophyta</taxon>
        <taxon>Magnoliopsida</taxon>
        <taxon>eudicotyledons</taxon>
        <taxon>Gunneridae</taxon>
        <taxon>Pentapetalae</taxon>
        <taxon>rosids</taxon>
        <taxon>malvids</taxon>
        <taxon>Brassicales</taxon>
        <taxon>Brassicaceae</taxon>
        <taxon>Brassiceae</taxon>
        <taxon>Brassica</taxon>
    </lineage>
</organism>
<feature type="signal peptide" evidence="1">
    <location>
        <begin position="1"/>
        <end position="15"/>
    </location>
</feature>
<accession>A0A3P5ZFL2</accession>
<dbReference type="EMBL" id="LR031572">
    <property type="protein sequence ID" value="VDC79296.1"/>
    <property type="molecule type" value="Genomic_DNA"/>
</dbReference>
<evidence type="ECO:0000256" key="1">
    <source>
        <dbReference type="SAM" id="SignalP"/>
    </source>
</evidence>
<feature type="chain" id="PRO_5018247448" evidence="1">
    <location>
        <begin position="16"/>
        <end position="45"/>
    </location>
</feature>